<dbReference type="GO" id="GO:0006749">
    <property type="term" value="P:glutathione metabolic process"/>
    <property type="evidence" value="ECO:0007669"/>
    <property type="project" value="TreeGrafter"/>
</dbReference>
<dbReference type="Gene3D" id="1.20.1050.10">
    <property type="match status" value="1"/>
</dbReference>
<dbReference type="Pfam" id="PF02798">
    <property type="entry name" value="GST_N"/>
    <property type="match status" value="1"/>
</dbReference>
<dbReference type="InterPro" id="IPR004045">
    <property type="entry name" value="Glutathione_S-Trfase_N"/>
</dbReference>
<dbReference type="InterPro" id="IPR040079">
    <property type="entry name" value="Glutathione_S-Trfase"/>
</dbReference>
<evidence type="ECO:0000313" key="4">
    <source>
        <dbReference type="EMBL" id="AYN44476.1"/>
    </source>
</evidence>
<dbReference type="EMBL" id="MH189308">
    <property type="protein sequence ID" value="AYN44476.1"/>
    <property type="molecule type" value="mRNA"/>
</dbReference>
<feature type="domain" description="GST C-terminal" evidence="3">
    <location>
        <begin position="85"/>
        <end position="207"/>
    </location>
</feature>
<dbReference type="InterPro" id="IPR010987">
    <property type="entry name" value="Glutathione-S-Trfase_C-like"/>
</dbReference>
<dbReference type="SUPFAM" id="SSF47616">
    <property type="entry name" value="GST C-terminal domain-like"/>
    <property type="match status" value="1"/>
</dbReference>
<dbReference type="FunFam" id="3.40.30.10:FF:000035">
    <property type="entry name" value="hematopoietic prostaglandin D synthase"/>
    <property type="match status" value="1"/>
</dbReference>
<dbReference type="InterPro" id="IPR036282">
    <property type="entry name" value="Glutathione-S-Trfase_C_sf"/>
</dbReference>
<dbReference type="SFLD" id="SFLDS00019">
    <property type="entry name" value="Glutathione_Transferase_(cytos"/>
    <property type="match status" value="1"/>
</dbReference>
<evidence type="ECO:0000259" key="3">
    <source>
        <dbReference type="PROSITE" id="PS50405"/>
    </source>
</evidence>
<comment type="function">
    <text evidence="1">S-crystallins are structural components of squids and octopi eye lens. Contains relatively little if any GST activity.</text>
</comment>
<organism evidence="4">
    <name type="scientific">Brachionus calyciflorus</name>
    <dbReference type="NCBI Taxonomy" id="104777"/>
    <lineage>
        <taxon>Eukaryota</taxon>
        <taxon>Metazoa</taxon>
        <taxon>Spiralia</taxon>
        <taxon>Gnathifera</taxon>
        <taxon>Rotifera</taxon>
        <taxon>Eurotatoria</taxon>
        <taxon>Monogononta</taxon>
        <taxon>Pseudotrocha</taxon>
        <taxon>Ploima</taxon>
        <taxon>Brachionidae</taxon>
        <taxon>Brachionus</taxon>
    </lineage>
</organism>
<dbReference type="Gene3D" id="3.40.30.10">
    <property type="entry name" value="Glutaredoxin"/>
    <property type="match status" value="1"/>
</dbReference>
<dbReference type="SUPFAM" id="SSF52833">
    <property type="entry name" value="Thioredoxin-like"/>
    <property type="match status" value="1"/>
</dbReference>
<keyword evidence="4" id="KW-0808">Transferase</keyword>
<dbReference type="PROSITE" id="PS50405">
    <property type="entry name" value="GST_CTER"/>
    <property type="match status" value="1"/>
</dbReference>
<dbReference type="PANTHER" id="PTHR11571">
    <property type="entry name" value="GLUTATHIONE S-TRANSFERASE"/>
    <property type="match status" value="1"/>
</dbReference>
<dbReference type="SFLD" id="SFLDG01205">
    <property type="entry name" value="AMPS.1"/>
    <property type="match status" value="1"/>
</dbReference>
<evidence type="ECO:0000256" key="1">
    <source>
        <dbReference type="ARBA" id="ARBA00049616"/>
    </source>
</evidence>
<name>A0A3G2JS14_9BILA</name>
<feature type="domain" description="GST N-terminal" evidence="2">
    <location>
        <begin position="2"/>
        <end position="83"/>
    </location>
</feature>
<dbReference type="CDD" id="cd03192">
    <property type="entry name" value="GST_C_Sigma_like"/>
    <property type="match status" value="1"/>
</dbReference>
<dbReference type="GO" id="GO:0004364">
    <property type="term" value="F:glutathione transferase activity"/>
    <property type="evidence" value="ECO:0007669"/>
    <property type="project" value="TreeGrafter"/>
</dbReference>
<dbReference type="CDD" id="cd03039">
    <property type="entry name" value="GST_N_Sigma_like"/>
    <property type="match status" value="1"/>
</dbReference>
<protein>
    <submittedName>
        <fullName evidence="4">Glutathione S-transferase S1-1</fullName>
    </submittedName>
</protein>
<dbReference type="PANTHER" id="PTHR11571:SF150">
    <property type="entry name" value="GLUTATHIONE S-TRANSFERASE"/>
    <property type="match status" value="1"/>
</dbReference>
<reference evidence="4" key="2">
    <citation type="submission" date="2018-04" db="EMBL/GenBank/DDBJ databases">
        <authorList>
            <person name="Lee J.-S."/>
        </authorList>
    </citation>
    <scope>NUCLEOTIDE SEQUENCE</scope>
</reference>
<dbReference type="AlphaFoldDB" id="A0A3G2JS14"/>
<dbReference type="Pfam" id="PF14497">
    <property type="entry name" value="GST_C_3"/>
    <property type="match status" value="1"/>
</dbReference>
<dbReference type="PROSITE" id="PS50404">
    <property type="entry name" value="GST_NTER"/>
    <property type="match status" value="1"/>
</dbReference>
<accession>A0A3G2JS14</accession>
<dbReference type="InterPro" id="IPR050213">
    <property type="entry name" value="GST_superfamily"/>
</dbReference>
<dbReference type="InterPro" id="IPR036249">
    <property type="entry name" value="Thioredoxin-like_sf"/>
</dbReference>
<evidence type="ECO:0000259" key="2">
    <source>
        <dbReference type="PROSITE" id="PS50404"/>
    </source>
</evidence>
<dbReference type="InterPro" id="IPR004046">
    <property type="entry name" value="GST_C"/>
</dbReference>
<proteinExistence type="evidence at transcript level"/>
<reference evidence="4" key="1">
    <citation type="journal article" date="2018" name="Comp. Biochem. Physiol. Part D Genomics Proteomics">
        <title>Genome-wide identification of the entire 90 glutathione S-transferase (GST) subfamily genes in four rotifer Brachionus species and transcriptional modulation in response to endocrine disrupting chemicals.</title>
        <authorList>
            <person name="Park J.C."/>
            <person name="Kim D.H."/>
            <person name="Lee M.C."/>
            <person name="Han J."/>
            <person name="Kim H.J."/>
            <person name="Hagiwara A."/>
            <person name="Hwang U.K."/>
            <person name="Park H.G."/>
            <person name="Lee J.S."/>
        </authorList>
    </citation>
    <scope>NUCLEOTIDE SEQUENCE</scope>
</reference>
<dbReference type="FunFam" id="1.20.1050.10:FF:000030">
    <property type="entry name" value="Glutathione S-transferase S1"/>
    <property type="match status" value="1"/>
</dbReference>
<dbReference type="SFLD" id="SFLDG00363">
    <property type="entry name" value="AMPS_(cytGST):_Alpha-__Mu-__Pi"/>
    <property type="match status" value="1"/>
</dbReference>
<sequence length="207" mass="23820">MAEYKLHYFNARGRAEVIRLIFAAAGQKYEDIRFEREQWPEYKLKAPLGQAPFLEITQKGKTFQLGQSMTIARYLARRFGLAGKGPEEEAEVEMYGDQITDILNEIIKIHFEKDEARKAESAKKFFEETLPNILRTLQSKIEKNGSGFLAASGLTWVDLYLVDVLGWLGEKKEHLMANFEHIKALDTKVTNHSKIAEWLAKRPQTPM</sequence>